<dbReference type="InterPro" id="IPR006620">
    <property type="entry name" value="Pro_4_hyd_alph"/>
</dbReference>
<evidence type="ECO:0000313" key="10">
    <source>
        <dbReference type="Proteomes" id="UP000001876"/>
    </source>
</evidence>
<dbReference type="GO" id="GO:0031543">
    <property type="term" value="F:peptidyl-proline dioxygenase activity"/>
    <property type="evidence" value="ECO:0007669"/>
    <property type="project" value="TreeGrafter"/>
</dbReference>
<evidence type="ECO:0000256" key="7">
    <source>
        <dbReference type="SAM" id="MobiDB-lite"/>
    </source>
</evidence>
<proteinExistence type="predicted"/>
<keyword evidence="6" id="KW-0408">Iron</keyword>
<keyword evidence="5" id="KW-0560">Oxidoreductase</keyword>
<keyword evidence="2" id="KW-0479">Metal-binding</keyword>
<evidence type="ECO:0000256" key="4">
    <source>
        <dbReference type="ARBA" id="ARBA00022964"/>
    </source>
</evidence>
<evidence type="ECO:0000256" key="5">
    <source>
        <dbReference type="ARBA" id="ARBA00023002"/>
    </source>
</evidence>
<comment type="cofactor">
    <cofactor evidence="1">
        <name>L-ascorbate</name>
        <dbReference type="ChEBI" id="CHEBI:38290"/>
    </cofactor>
</comment>
<keyword evidence="4" id="KW-0223">Dioxygenase</keyword>
<dbReference type="Proteomes" id="UP000001876">
    <property type="component" value="Unassembled WGS sequence"/>
</dbReference>
<dbReference type="InterPro" id="IPR051559">
    <property type="entry name" value="HIF_prolyl_hydroxylases"/>
</dbReference>
<gene>
    <name evidence="9" type="ORF">MICPUCDRAFT_51069</name>
</gene>
<feature type="compositionally biased region" description="Low complexity" evidence="7">
    <location>
        <begin position="1"/>
        <end position="16"/>
    </location>
</feature>
<dbReference type="Pfam" id="PF13640">
    <property type="entry name" value="2OG-FeII_Oxy_3"/>
    <property type="match status" value="1"/>
</dbReference>
<feature type="domain" description="Fe2OG dioxygenase" evidence="8">
    <location>
        <begin position="331"/>
        <end position="445"/>
    </location>
</feature>
<dbReference type="PROSITE" id="PS51471">
    <property type="entry name" value="FE2OG_OXY"/>
    <property type="match status" value="1"/>
</dbReference>
<dbReference type="OMA" id="MTAWIND"/>
<dbReference type="GeneID" id="9686850"/>
<evidence type="ECO:0000256" key="1">
    <source>
        <dbReference type="ARBA" id="ARBA00001961"/>
    </source>
</evidence>
<keyword evidence="3" id="KW-0847">Vitamin C</keyword>
<feature type="region of interest" description="Disordered" evidence="7">
    <location>
        <begin position="163"/>
        <end position="193"/>
    </location>
</feature>
<evidence type="ECO:0000256" key="6">
    <source>
        <dbReference type="ARBA" id="ARBA00023004"/>
    </source>
</evidence>
<feature type="compositionally biased region" description="Basic residues" evidence="7">
    <location>
        <begin position="23"/>
        <end position="33"/>
    </location>
</feature>
<dbReference type="AlphaFoldDB" id="C1N0L9"/>
<feature type="compositionally biased region" description="Low complexity" evidence="7">
    <location>
        <begin position="34"/>
        <end position="43"/>
    </location>
</feature>
<feature type="region of interest" description="Disordered" evidence="7">
    <location>
        <begin position="1"/>
        <end position="62"/>
    </location>
</feature>
<dbReference type="GO" id="GO:0031418">
    <property type="term" value="F:L-ascorbic acid binding"/>
    <property type="evidence" value="ECO:0007669"/>
    <property type="project" value="UniProtKB-KW"/>
</dbReference>
<dbReference type="GO" id="GO:0071456">
    <property type="term" value="P:cellular response to hypoxia"/>
    <property type="evidence" value="ECO:0007669"/>
    <property type="project" value="TreeGrafter"/>
</dbReference>
<dbReference type="KEGG" id="mpp:MICPUCDRAFT_51069"/>
<dbReference type="EMBL" id="GG663744">
    <property type="protein sequence ID" value="EEH54295.1"/>
    <property type="molecule type" value="Genomic_DNA"/>
</dbReference>
<protein>
    <submittedName>
        <fullName evidence="9">Predicted protein</fullName>
    </submittedName>
</protein>
<evidence type="ECO:0000256" key="2">
    <source>
        <dbReference type="ARBA" id="ARBA00022723"/>
    </source>
</evidence>
<dbReference type="SMART" id="SM00702">
    <property type="entry name" value="P4Hc"/>
    <property type="match status" value="1"/>
</dbReference>
<evidence type="ECO:0000256" key="3">
    <source>
        <dbReference type="ARBA" id="ARBA00022896"/>
    </source>
</evidence>
<dbReference type="Gene3D" id="2.60.120.620">
    <property type="entry name" value="q2cbj1_9rhob like domain"/>
    <property type="match status" value="1"/>
</dbReference>
<dbReference type="RefSeq" id="XP_003061665.1">
    <property type="nucleotide sequence ID" value="XM_003061619.1"/>
</dbReference>
<dbReference type="InterPro" id="IPR044862">
    <property type="entry name" value="Pro_4_hyd_alph_FE2OG_OXY"/>
</dbReference>
<sequence length="445" mass="46167">MATATARASTPRAAAAPPSPRALSRRRRARAPRRAVPARARVATTDEDASASRRPCATLRDARATSAPLADALGDGPDAVPDGPAVFALLLRGDSGDGDDDVAYVGASKRAREAIAAAARSLACSSSELRVARASLPKASRKPALRAAAAAWIAELGRVPSGNAAEDEAEAGGAGGGGGVEEGARERPTRRGRKATMADVARVVISADATKALCEDGFVVLDDVLPLEFFAAARKACEALKADGKMEALGQDGRDDLVGVLDAAALPRGGSAYGGVTPLAELLLAIPDALRARAGGSGGEDDKENGRFKGVTKKKTTAAEETRARLKTATPPPRLMLANYPGSGARYVSHLDNDPNDPGHLEGEIGSRACDRAVTAIVYMNDGWEESRGGCLRIVRRSENGGGASGAVDVAPSEGRLVLFDCRRVPHEVLPAHHTRWAMTAWIND</sequence>
<dbReference type="InterPro" id="IPR005123">
    <property type="entry name" value="Oxoglu/Fe-dep_dioxygenase_dom"/>
</dbReference>
<feature type="compositionally biased region" description="Gly residues" evidence="7">
    <location>
        <begin position="172"/>
        <end position="181"/>
    </location>
</feature>
<dbReference type="GO" id="GO:0008198">
    <property type="term" value="F:ferrous iron binding"/>
    <property type="evidence" value="ECO:0007669"/>
    <property type="project" value="TreeGrafter"/>
</dbReference>
<dbReference type="PANTHER" id="PTHR12907:SF26">
    <property type="entry name" value="HIF PROLYL HYDROXYLASE, ISOFORM C"/>
    <property type="match status" value="1"/>
</dbReference>
<dbReference type="eggNOG" id="KOG3710">
    <property type="taxonomic scope" value="Eukaryota"/>
</dbReference>
<name>C1N0L9_MICPC</name>
<dbReference type="OrthoDB" id="441695at2759"/>
<reference evidence="9 10" key="1">
    <citation type="journal article" date="2009" name="Science">
        <title>Green evolution and dynamic adaptations revealed by genomes of the marine picoeukaryotes Micromonas.</title>
        <authorList>
            <person name="Worden A.Z."/>
            <person name="Lee J.H."/>
            <person name="Mock T."/>
            <person name="Rouze P."/>
            <person name="Simmons M.P."/>
            <person name="Aerts A.L."/>
            <person name="Allen A.E."/>
            <person name="Cuvelier M.L."/>
            <person name="Derelle E."/>
            <person name="Everett M.V."/>
            <person name="Foulon E."/>
            <person name="Grimwood J."/>
            <person name="Gundlach H."/>
            <person name="Henrissat B."/>
            <person name="Napoli C."/>
            <person name="McDonald S.M."/>
            <person name="Parker M.S."/>
            <person name="Rombauts S."/>
            <person name="Salamov A."/>
            <person name="Von Dassow P."/>
            <person name="Badger J.H."/>
            <person name="Coutinho P.M."/>
            <person name="Demir E."/>
            <person name="Dubchak I."/>
            <person name="Gentemann C."/>
            <person name="Eikrem W."/>
            <person name="Gready J.E."/>
            <person name="John U."/>
            <person name="Lanier W."/>
            <person name="Lindquist E.A."/>
            <person name="Lucas S."/>
            <person name="Mayer K.F."/>
            <person name="Moreau H."/>
            <person name="Not F."/>
            <person name="Otillar R."/>
            <person name="Panaud O."/>
            <person name="Pangilinan J."/>
            <person name="Paulsen I."/>
            <person name="Piegu B."/>
            <person name="Poliakov A."/>
            <person name="Robbens S."/>
            <person name="Schmutz J."/>
            <person name="Toulza E."/>
            <person name="Wyss T."/>
            <person name="Zelensky A."/>
            <person name="Zhou K."/>
            <person name="Armbrust E.V."/>
            <person name="Bhattacharya D."/>
            <person name="Goodenough U.W."/>
            <person name="Van de Peer Y."/>
            <person name="Grigoriev I.V."/>
        </authorList>
    </citation>
    <scope>NUCLEOTIDE SEQUENCE [LARGE SCALE GENOMIC DNA]</scope>
    <source>
        <strain evidence="9 10">CCMP1545</strain>
    </source>
</reference>
<evidence type="ECO:0000259" key="8">
    <source>
        <dbReference type="PROSITE" id="PS51471"/>
    </source>
</evidence>
<organism evidence="10">
    <name type="scientific">Micromonas pusilla (strain CCMP1545)</name>
    <name type="common">Picoplanktonic green alga</name>
    <dbReference type="NCBI Taxonomy" id="564608"/>
    <lineage>
        <taxon>Eukaryota</taxon>
        <taxon>Viridiplantae</taxon>
        <taxon>Chlorophyta</taxon>
        <taxon>Mamiellophyceae</taxon>
        <taxon>Mamiellales</taxon>
        <taxon>Mamiellaceae</taxon>
        <taxon>Micromonas</taxon>
    </lineage>
</organism>
<dbReference type="PANTHER" id="PTHR12907">
    <property type="entry name" value="EGL NINE HOMOLOG-RELATED"/>
    <property type="match status" value="1"/>
</dbReference>
<accession>C1N0L9</accession>
<keyword evidence="10" id="KW-1185">Reference proteome</keyword>
<evidence type="ECO:0000313" key="9">
    <source>
        <dbReference type="EMBL" id="EEH54295.1"/>
    </source>
</evidence>